<evidence type="ECO:0000313" key="2">
    <source>
        <dbReference type="Proteomes" id="UP001239111"/>
    </source>
</evidence>
<sequence length="729" mass="84210">MARLLEEQNSLDMTDEKEPTYDHDSYNWVNITDEFFEAITELELGELLHDELFGLFDAMSAIEMMDPKMDAGMICNRGNNKPYTFSQAVSSGVIKLDDLTPSEVIGIIDSTYACIVSWLEGHSLAQTVFTNLYLHQPDQIIDKTLRTYCYAVYKIIEEIRECIIKASVYEEEDFQSVMYGGYKLQSDMTDCKVIPMLKEVEEELHKKSRTKPTDEESEREYNDGVALYSRIRFTKLFYQILTLMGKKDVHQNLGSHQRLLTNCSEMLQVMIKTVSRGAKADEITNHPSVMGFDPMINQRLLPPTFPRYTKIKPRIEALEYLEELVNRFKAVIKITNYTSFHAALDFFLEFSRQSPCILSRSMLQIVYLPSSNRVFGIHNFADVLKDAAKNFIAPPVLLTKSTLLQNHQAKECVDGFLAHCSNFFGTLLQTSGHNRARQRDRLAYSFENFAALQDEAERVDAFMHALSLKSDTPRPHLACFGTWILYHTLRVMVMYLLSGFELELYSVHEYHYIFWYLYEFLYGWLVSAITRADNFIMEQDMQNEVNKSRGSKKSTKSKKKKSGPRPYCLEISMYQAMQNICGGFYKALVGFRLDNRIPLPESQFDNERVRYEHRLLPFFSLLTPPPVHYKKFLEMTNFQINRNNGVASSEAQYNDGCKHFQLAKSILDRALELNPSNPNTVNEINDLLKVAKTNYIVLKLLSGGHKKDSKEPPIFDFSCHQHFPIIKLS</sequence>
<evidence type="ECO:0000313" key="1">
    <source>
        <dbReference type="EMBL" id="KAJ8678674.1"/>
    </source>
</evidence>
<name>A0ACC2P5X3_9HYME</name>
<organism evidence="1 2">
    <name type="scientific">Eretmocerus hayati</name>
    <dbReference type="NCBI Taxonomy" id="131215"/>
    <lineage>
        <taxon>Eukaryota</taxon>
        <taxon>Metazoa</taxon>
        <taxon>Ecdysozoa</taxon>
        <taxon>Arthropoda</taxon>
        <taxon>Hexapoda</taxon>
        <taxon>Insecta</taxon>
        <taxon>Pterygota</taxon>
        <taxon>Neoptera</taxon>
        <taxon>Endopterygota</taxon>
        <taxon>Hymenoptera</taxon>
        <taxon>Apocrita</taxon>
        <taxon>Proctotrupomorpha</taxon>
        <taxon>Chalcidoidea</taxon>
        <taxon>Aphelinidae</taxon>
        <taxon>Aphelininae</taxon>
        <taxon>Eretmocerus</taxon>
    </lineage>
</organism>
<comment type="caution">
    <text evidence="1">The sequence shown here is derived from an EMBL/GenBank/DDBJ whole genome shotgun (WGS) entry which is preliminary data.</text>
</comment>
<keyword evidence="2" id="KW-1185">Reference proteome</keyword>
<dbReference type="EMBL" id="CM056742">
    <property type="protein sequence ID" value="KAJ8678674.1"/>
    <property type="molecule type" value="Genomic_DNA"/>
</dbReference>
<reference evidence="1" key="1">
    <citation type="submission" date="2023-04" db="EMBL/GenBank/DDBJ databases">
        <title>A chromosome-level genome assembly of the parasitoid wasp Eretmocerus hayati.</title>
        <authorList>
            <person name="Zhong Y."/>
            <person name="Liu S."/>
            <person name="Liu Y."/>
        </authorList>
    </citation>
    <scope>NUCLEOTIDE SEQUENCE</scope>
    <source>
        <strain evidence="1">ZJU_SS_LIU_2023</strain>
    </source>
</reference>
<dbReference type="Proteomes" id="UP001239111">
    <property type="component" value="Chromosome 2"/>
</dbReference>
<proteinExistence type="predicted"/>
<accession>A0ACC2P5X3</accession>
<gene>
    <name evidence="1" type="ORF">QAD02_014461</name>
</gene>
<protein>
    <submittedName>
        <fullName evidence="1">Uncharacterized protein</fullName>
    </submittedName>
</protein>